<reference evidence="6 7" key="1">
    <citation type="submission" date="2023-03" db="EMBL/GenBank/DDBJ databases">
        <title>YIM 152171 draft genome.</title>
        <authorList>
            <person name="Yang Z."/>
        </authorList>
    </citation>
    <scope>NUCLEOTIDE SEQUENCE [LARGE SCALE GENOMIC DNA]</scope>
    <source>
        <strain evidence="6 7">YIM 152171</strain>
    </source>
</reference>
<dbReference type="AlphaFoldDB" id="A0AAP4D5Z0"/>
<dbReference type="RefSeq" id="WP_327789486.1">
    <property type="nucleotide sequence ID" value="NZ_JARGEQ010000104.1"/>
</dbReference>
<dbReference type="CDD" id="cd13692">
    <property type="entry name" value="PBP2_BztA"/>
    <property type="match status" value="1"/>
</dbReference>
<evidence type="ECO:0000259" key="5">
    <source>
        <dbReference type="SMART" id="SM00062"/>
    </source>
</evidence>
<dbReference type="SUPFAM" id="SSF53850">
    <property type="entry name" value="Periplasmic binding protein-like II"/>
    <property type="match status" value="1"/>
</dbReference>
<comment type="caution">
    <text evidence="6">The sequence shown here is derived from an EMBL/GenBank/DDBJ whole genome shotgun (WGS) entry which is preliminary data.</text>
</comment>
<sequence length="341" mass="37381">MMRYWIGGAAMALAAGALPAPAQAGEILDRVKERGTVRCAVFDDQPGLATLGSDGSWVGFDVDYCRAFAAAIFGDPEKAEIVKMNFAQSFPALQSGEVDVANMAITYTLGRDAEQGYDFVGPTLYNGMGFMVHKELGITRAEQLDGATICLTAGTLLDAYLSDWFGARNMTYQVVAVEQSTQRYQMYEAGRCDVVTTELPLLAARRSRMQNPDAHVILEETFIKSHMGPLIVETDPQWSNVMRWTHYALINAEEYGISQANIDEVAKSTQAPDVRRFLGLEEGLGAKIGLHDGFAADIVRAVGNYNDIWERNFGMSSALKLPRGMNALAQDGGLQWAPTWR</sequence>
<name>A0AAP4D5Z0_9PROT</name>
<comment type="similarity">
    <text evidence="1">Belongs to the bacterial solute-binding protein 3 family.</text>
</comment>
<dbReference type="InterPro" id="IPR001638">
    <property type="entry name" value="Solute-binding_3/MltF_N"/>
</dbReference>
<evidence type="ECO:0000256" key="1">
    <source>
        <dbReference type="ARBA" id="ARBA00010333"/>
    </source>
</evidence>
<dbReference type="PANTHER" id="PTHR30085:SF7">
    <property type="entry name" value="AMINO-ACID ABC TRANSPORTER-BINDING PROTEIN YHDW-RELATED"/>
    <property type="match status" value="1"/>
</dbReference>
<keyword evidence="3 4" id="KW-0732">Signal</keyword>
<proteinExistence type="inferred from homology"/>
<organism evidence="6 7">
    <name type="scientific">Marinimicrococcus flavescens</name>
    <dbReference type="NCBI Taxonomy" id="3031815"/>
    <lineage>
        <taxon>Bacteria</taxon>
        <taxon>Pseudomonadati</taxon>
        <taxon>Pseudomonadota</taxon>
        <taxon>Alphaproteobacteria</taxon>
        <taxon>Geminicoccales</taxon>
        <taxon>Geminicoccaceae</taxon>
        <taxon>Marinimicrococcus</taxon>
    </lineage>
</organism>
<feature type="chain" id="PRO_5042878994" evidence="4">
    <location>
        <begin position="25"/>
        <end position="341"/>
    </location>
</feature>
<evidence type="ECO:0000256" key="3">
    <source>
        <dbReference type="ARBA" id="ARBA00022729"/>
    </source>
</evidence>
<keyword evidence="7" id="KW-1185">Reference proteome</keyword>
<feature type="domain" description="Solute-binding protein family 3/N-terminal" evidence="5">
    <location>
        <begin position="36"/>
        <end position="265"/>
    </location>
</feature>
<dbReference type="SMART" id="SM00062">
    <property type="entry name" value="PBPb"/>
    <property type="match status" value="1"/>
</dbReference>
<protein>
    <submittedName>
        <fullName evidence="6">Amino acid ABC transporter substrate-binding protein</fullName>
    </submittedName>
</protein>
<dbReference type="EMBL" id="JARGEQ010000104">
    <property type="protein sequence ID" value="MDF1587064.1"/>
    <property type="molecule type" value="Genomic_DNA"/>
</dbReference>
<dbReference type="GO" id="GO:0006865">
    <property type="term" value="P:amino acid transport"/>
    <property type="evidence" value="ECO:0007669"/>
    <property type="project" value="TreeGrafter"/>
</dbReference>
<evidence type="ECO:0000313" key="6">
    <source>
        <dbReference type="EMBL" id="MDF1587064.1"/>
    </source>
</evidence>
<accession>A0AAP4D5Z0</accession>
<keyword evidence="2" id="KW-0813">Transport</keyword>
<evidence type="ECO:0000256" key="2">
    <source>
        <dbReference type="ARBA" id="ARBA00022448"/>
    </source>
</evidence>
<dbReference type="Pfam" id="PF00497">
    <property type="entry name" value="SBP_bac_3"/>
    <property type="match status" value="1"/>
</dbReference>
<dbReference type="Proteomes" id="UP001301140">
    <property type="component" value="Unassembled WGS sequence"/>
</dbReference>
<dbReference type="InterPro" id="IPR051455">
    <property type="entry name" value="Bact_solute-bind_prot3"/>
</dbReference>
<dbReference type="Gene3D" id="3.40.190.10">
    <property type="entry name" value="Periplasmic binding protein-like II"/>
    <property type="match status" value="2"/>
</dbReference>
<evidence type="ECO:0000313" key="7">
    <source>
        <dbReference type="Proteomes" id="UP001301140"/>
    </source>
</evidence>
<feature type="signal peptide" evidence="4">
    <location>
        <begin position="1"/>
        <end position="24"/>
    </location>
</feature>
<evidence type="ECO:0000256" key="4">
    <source>
        <dbReference type="SAM" id="SignalP"/>
    </source>
</evidence>
<gene>
    <name evidence="6" type="ORF">PZ740_11805</name>
</gene>
<dbReference type="PANTHER" id="PTHR30085">
    <property type="entry name" value="AMINO ACID ABC TRANSPORTER PERMEASE"/>
    <property type="match status" value="1"/>
</dbReference>